<dbReference type="PANTHER" id="PTHR19836">
    <property type="entry name" value="30S RIBOSOMAL PROTEIN S14"/>
    <property type="match status" value="1"/>
</dbReference>
<dbReference type="PANTHER" id="PTHR19836:SF19">
    <property type="entry name" value="SMALL RIBOSOMAL SUBUNIT PROTEIN US14M"/>
    <property type="match status" value="1"/>
</dbReference>
<dbReference type="Gene3D" id="1.10.287.1480">
    <property type="match status" value="1"/>
</dbReference>
<dbReference type="PROSITE" id="PS00527">
    <property type="entry name" value="RIBOSOMAL_S14"/>
    <property type="match status" value="1"/>
</dbReference>
<dbReference type="Proteomes" id="UP000510842">
    <property type="component" value="Chromosome"/>
</dbReference>
<proteinExistence type="inferred from homology"/>
<accession>A0A6S6S5N2</accession>
<dbReference type="InterPro" id="IPR018271">
    <property type="entry name" value="Ribosomal_uS14_CS"/>
</dbReference>
<name>A0A6S6S5N2_9GAMM</name>
<dbReference type="InterPro" id="IPR023036">
    <property type="entry name" value="Ribosomal_uS14_bac/plastid"/>
</dbReference>
<evidence type="ECO:0000256" key="3">
    <source>
        <dbReference type="ARBA" id="ARBA00022980"/>
    </source>
</evidence>
<dbReference type="HAMAP" id="MF_00537">
    <property type="entry name" value="Ribosomal_uS14_1"/>
    <property type="match status" value="1"/>
</dbReference>
<dbReference type="GO" id="GO:0005737">
    <property type="term" value="C:cytoplasm"/>
    <property type="evidence" value="ECO:0007669"/>
    <property type="project" value="UniProtKB-ARBA"/>
</dbReference>
<evidence type="ECO:0000256" key="5">
    <source>
        <dbReference type="ARBA" id="ARBA00035167"/>
    </source>
</evidence>
<dbReference type="GO" id="GO:0006412">
    <property type="term" value="P:translation"/>
    <property type="evidence" value="ECO:0007669"/>
    <property type="project" value="UniProtKB-UniRule"/>
</dbReference>
<gene>
    <name evidence="7 8" type="primary">rpsN</name>
    <name evidence="8" type="ORF">PEMO_0123</name>
</gene>
<sequence>MAKKSIIERELKRRRIVKKYYIRRKKLKKIIINIKTSDEEKFKAQLSLQCLPRDSNPIRQRNRCLITGRPRGYYKKFGMSRNKLREAAMMGYIPGLTKASW</sequence>
<dbReference type="GO" id="GO:0015935">
    <property type="term" value="C:small ribosomal subunit"/>
    <property type="evidence" value="ECO:0007669"/>
    <property type="project" value="TreeGrafter"/>
</dbReference>
<keyword evidence="9" id="KW-1185">Reference proteome</keyword>
<dbReference type="InterPro" id="IPR001209">
    <property type="entry name" value="Ribosomal_uS14"/>
</dbReference>
<keyword evidence="3 7" id="KW-0689">Ribosomal protein</keyword>
<dbReference type="FunFam" id="1.10.287.1480:FF:000001">
    <property type="entry name" value="30S ribosomal protein S14"/>
    <property type="match status" value="1"/>
</dbReference>
<evidence type="ECO:0000313" key="9">
    <source>
        <dbReference type="Proteomes" id="UP000510842"/>
    </source>
</evidence>
<keyword evidence="4 7" id="KW-0687">Ribonucleoprotein</keyword>
<keyword evidence="7" id="KW-0699">rRNA-binding</keyword>
<reference evidence="8 9" key="1">
    <citation type="submission" date="2019-12" db="EMBL/GenBank/DDBJ databases">
        <authorList>
            <person name="Santos-Garcia D."/>
            <person name="Santos-Garcia D."/>
            <person name="Santos-Garcia D."/>
        </authorList>
    </citation>
    <scope>NUCLEOTIDE SEQUENCE [LARGE SCALE GENOMIC DNA]</scope>
    <source>
        <strain evidence="8">PeMo</strain>
    </source>
</reference>
<dbReference type="GO" id="GO:0003735">
    <property type="term" value="F:structural constituent of ribosome"/>
    <property type="evidence" value="ECO:0007669"/>
    <property type="project" value="InterPro"/>
</dbReference>
<dbReference type="NCBIfam" id="NF006477">
    <property type="entry name" value="PRK08881.1"/>
    <property type="match status" value="1"/>
</dbReference>
<dbReference type="SUPFAM" id="SSF57716">
    <property type="entry name" value="Glucocorticoid receptor-like (DNA-binding domain)"/>
    <property type="match status" value="1"/>
</dbReference>
<evidence type="ECO:0000256" key="4">
    <source>
        <dbReference type="ARBA" id="ARBA00023274"/>
    </source>
</evidence>
<comment type="function">
    <text evidence="1 7">Binds 16S rRNA, required for the assembly of 30S particles and may also be responsible for determining the conformation of the 16S rRNA at the A site.</text>
</comment>
<dbReference type="EMBL" id="LR744089">
    <property type="protein sequence ID" value="CAA3706311.1"/>
    <property type="molecule type" value="Genomic_DNA"/>
</dbReference>
<keyword evidence="7" id="KW-0694">RNA-binding</keyword>
<protein>
    <recommendedName>
        <fullName evidence="5 7">Small ribosomal subunit protein uS14</fullName>
    </recommendedName>
</protein>
<evidence type="ECO:0000256" key="7">
    <source>
        <dbReference type="HAMAP-Rule" id="MF_00537"/>
    </source>
</evidence>
<evidence type="ECO:0000256" key="6">
    <source>
        <dbReference type="ARBA" id="ARBA00047110"/>
    </source>
</evidence>
<dbReference type="RefSeq" id="WP_180824727.1">
    <property type="nucleotide sequence ID" value="NZ_LR744089.1"/>
</dbReference>
<dbReference type="GO" id="GO:0019843">
    <property type="term" value="F:rRNA binding"/>
    <property type="evidence" value="ECO:0007669"/>
    <property type="project" value="UniProtKB-UniRule"/>
</dbReference>
<comment type="subunit">
    <text evidence="6 7">Part of the 30S ribosomal subunit. Contacts proteins S3 and S10.</text>
</comment>
<comment type="similarity">
    <text evidence="2 7">Belongs to the universal ribosomal protein uS14 family.</text>
</comment>
<dbReference type="Pfam" id="PF00253">
    <property type="entry name" value="Ribosomal_S14"/>
    <property type="match status" value="1"/>
</dbReference>
<organism evidence="8 9">
    <name type="scientific">Candidatus Portiera aleyrodidarum</name>
    <name type="common">primary endosymbiont of Bemisia tabaci</name>
    <dbReference type="NCBI Taxonomy" id="91844"/>
    <lineage>
        <taxon>Bacteria</taxon>
        <taxon>Pseudomonadati</taxon>
        <taxon>Pseudomonadota</taxon>
        <taxon>Gammaproteobacteria</taxon>
        <taxon>Candidatus Johnevansiales</taxon>
        <taxon>Candidatus Johnevansiaceae</taxon>
        <taxon>Candidatus Portiera</taxon>
    </lineage>
</organism>
<dbReference type="AlphaFoldDB" id="A0A6S6S5N2"/>
<evidence type="ECO:0000313" key="8">
    <source>
        <dbReference type="EMBL" id="CAA3706311.1"/>
    </source>
</evidence>
<evidence type="ECO:0000256" key="2">
    <source>
        <dbReference type="ARBA" id="ARBA00009083"/>
    </source>
</evidence>
<evidence type="ECO:0000256" key="1">
    <source>
        <dbReference type="ARBA" id="ARBA00003686"/>
    </source>
</evidence>